<protein>
    <recommendedName>
        <fullName evidence="2">HTH cro/C1-type domain-containing protein</fullName>
    </recommendedName>
</protein>
<evidence type="ECO:0000259" key="2">
    <source>
        <dbReference type="PROSITE" id="PS50943"/>
    </source>
</evidence>
<dbReference type="InterPro" id="IPR010982">
    <property type="entry name" value="Lambda_DNA-bd_dom_sf"/>
</dbReference>
<dbReference type="Gene3D" id="1.10.260.40">
    <property type="entry name" value="lambda repressor-like DNA-binding domains"/>
    <property type="match status" value="1"/>
</dbReference>
<dbReference type="SUPFAM" id="SSF47413">
    <property type="entry name" value="lambda repressor-like DNA-binding domains"/>
    <property type="match status" value="1"/>
</dbReference>
<keyword evidence="4" id="KW-1185">Reference proteome</keyword>
<comment type="caution">
    <text evidence="3">The sequence shown here is derived from an EMBL/GenBank/DDBJ whole genome shotgun (WGS) entry which is preliminary data.</text>
</comment>
<dbReference type="RefSeq" id="WP_039206174.1">
    <property type="nucleotide sequence ID" value="NZ_JSCE01000054.1"/>
</dbReference>
<dbReference type="SMART" id="SM00530">
    <property type="entry name" value="HTH_XRE"/>
    <property type="match status" value="1"/>
</dbReference>
<evidence type="ECO:0000313" key="4">
    <source>
        <dbReference type="Proteomes" id="UP000030993"/>
    </source>
</evidence>
<dbReference type="PANTHER" id="PTHR46558">
    <property type="entry name" value="TRACRIPTIONAL REGULATORY PROTEIN-RELATED-RELATED"/>
    <property type="match status" value="1"/>
</dbReference>
<dbReference type="PROSITE" id="PS50943">
    <property type="entry name" value="HTH_CROC1"/>
    <property type="match status" value="1"/>
</dbReference>
<accession>A0A0B2JWU9</accession>
<gene>
    <name evidence="3" type="ORF">NZ47_02730</name>
</gene>
<proteinExistence type="predicted"/>
<organism evidence="3 4">
    <name type="scientific">Anaerovibrio lipolyticus</name>
    <dbReference type="NCBI Taxonomy" id="82374"/>
    <lineage>
        <taxon>Bacteria</taxon>
        <taxon>Bacillati</taxon>
        <taxon>Bacillota</taxon>
        <taxon>Negativicutes</taxon>
        <taxon>Selenomonadales</taxon>
        <taxon>Selenomonadaceae</taxon>
        <taxon>Anaerovibrio</taxon>
    </lineage>
</organism>
<dbReference type="Pfam" id="PF01381">
    <property type="entry name" value="HTH_3"/>
    <property type="match status" value="1"/>
</dbReference>
<evidence type="ECO:0000313" key="3">
    <source>
        <dbReference type="EMBL" id="KHM52770.1"/>
    </source>
</evidence>
<evidence type="ECO:0000256" key="1">
    <source>
        <dbReference type="ARBA" id="ARBA00023125"/>
    </source>
</evidence>
<dbReference type="AlphaFoldDB" id="A0A0B2JWU9"/>
<name>A0A0B2JWU9_9FIRM</name>
<keyword evidence="1" id="KW-0238">DNA-binding</keyword>
<dbReference type="PANTHER" id="PTHR46558:SF11">
    <property type="entry name" value="HTH-TYPE TRANSCRIPTIONAL REGULATOR XRE"/>
    <property type="match status" value="1"/>
</dbReference>
<dbReference type="EMBL" id="JSCE01000054">
    <property type="protein sequence ID" value="KHM52770.1"/>
    <property type="molecule type" value="Genomic_DNA"/>
</dbReference>
<dbReference type="GO" id="GO:0003677">
    <property type="term" value="F:DNA binding"/>
    <property type="evidence" value="ECO:0007669"/>
    <property type="project" value="UniProtKB-KW"/>
</dbReference>
<dbReference type="CDD" id="cd00093">
    <property type="entry name" value="HTH_XRE"/>
    <property type="match status" value="1"/>
</dbReference>
<dbReference type="Proteomes" id="UP000030993">
    <property type="component" value="Unassembled WGS sequence"/>
</dbReference>
<dbReference type="STRING" id="82374.NZ47_02730"/>
<sequence length="71" mass="8222">MSFSERLVSLRKERGLTQKNIADGIHVKEPSYQRYEYGRVPTATILIALADYFNISVDYLLCRTDNPEINK</sequence>
<reference evidence="3 4" key="1">
    <citation type="journal article" date="2013" name="PLoS ONE">
        <title>Identification and characterization of three novel lipases belonging to families II and V from Anaerovibrio lipolyticus 5ST.</title>
        <authorList>
            <person name="Prive F."/>
            <person name="Kaderbhai N.N."/>
            <person name="Girdwood S."/>
            <person name="Worgan H.J."/>
            <person name="Pinloche E."/>
            <person name="Scollan N.D."/>
            <person name="Huws S.A."/>
            <person name="Newbold C.J."/>
        </authorList>
    </citation>
    <scope>NUCLEOTIDE SEQUENCE [LARGE SCALE GENOMIC DNA]</scope>
    <source>
        <strain evidence="3 4">5S</strain>
    </source>
</reference>
<dbReference type="InterPro" id="IPR001387">
    <property type="entry name" value="Cro/C1-type_HTH"/>
</dbReference>
<feature type="domain" description="HTH cro/C1-type" evidence="2">
    <location>
        <begin position="7"/>
        <end position="60"/>
    </location>
</feature>